<dbReference type="AlphaFoldDB" id="A0AAW0R1X9"/>
<keyword evidence="4" id="KW-1185">Reference proteome</keyword>
<protein>
    <submittedName>
        <fullName evidence="3">Uncharacterized protein</fullName>
    </submittedName>
</protein>
<evidence type="ECO:0000313" key="3">
    <source>
        <dbReference type="EMBL" id="KAK8121245.1"/>
    </source>
</evidence>
<evidence type="ECO:0000313" key="4">
    <source>
        <dbReference type="Proteomes" id="UP001392437"/>
    </source>
</evidence>
<feature type="transmembrane region" description="Helical" evidence="2">
    <location>
        <begin position="573"/>
        <end position="597"/>
    </location>
</feature>
<feature type="transmembrane region" description="Helical" evidence="2">
    <location>
        <begin position="445"/>
        <end position="469"/>
    </location>
</feature>
<dbReference type="PANTHER" id="PTHR37577">
    <property type="entry name" value="INTEGRAL MEMBRANE PROTEIN"/>
    <property type="match status" value="1"/>
</dbReference>
<feature type="transmembrane region" description="Helical" evidence="2">
    <location>
        <begin position="246"/>
        <end position="266"/>
    </location>
</feature>
<feature type="transmembrane region" description="Helical" evidence="2">
    <location>
        <begin position="28"/>
        <end position="54"/>
    </location>
</feature>
<sequence>MPDCRPFDWTRNCTLDQDLPALEPYGDISGLGVIIGFVGTGYFVLILVILNFFLSYDPTQCPWPGQASKFHWRPNSIDFMFLRWVRRIKSFQGHTPYLQTSITKSILGMCDIQIVTGLSILIGAFILGPQCGLDAYHWQMIIQLAWFSAVTHLSGLFALRGHIASHYWAKYGRVGLMSVLLIMLLVATFPTLFFNWAERDGFYTSPLTKPNSPAVCYYNVNYAIQLRNSRPSQFKGLKNSNQFQSAVFSMFLLVFGFASRLVKLFGPLSRTFSVLTREPLSAMSQNLLRKISSYQSVYWLFCIVLWGTFKLLGARDSVENAIWEDENQWAFGQILPVLLLAGPMLTISGAITSDIYRSRNSLPYQTPATSGTLSSDSLIIHAQSMHGVTPGQSYAESLAHPHRSRETPRSTGALTAREPDPCFSVPPSQRLEHWLRRDSCMTSPWMVTCATLPCLVVCGCTVSLFAAVFNMYTNMEPMYTLSEFWVSDLGLIFFLLIDLPAACTWTVLLGLSLHSWILDQRRRSIKMFWFWVTSIVVYIVYLVVPVIDALSFLPRNPSDDDPMAKLESLLRPYVFPFVKIGVLYTLYFMGCLVCGLVDHLRPKSVPRGLDLQSYGIAMGETRL</sequence>
<feature type="transmembrane region" description="Helical" evidence="2">
    <location>
        <begin position="140"/>
        <end position="159"/>
    </location>
</feature>
<reference evidence="3 4" key="1">
    <citation type="submission" date="2023-01" db="EMBL/GenBank/DDBJ databases">
        <title>Analysis of 21 Apiospora genomes using comparative genomics revels a genus with tremendous synthesis potential of carbohydrate active enzymes and secondary metabolites.</title>
        <authorList>
            <person name="Sorensen T."/>
        </authorList>
    </citation>
    <scope>NUCLEOTIDE SEQUENCE [LARGE SCALE GENOMIC DNA]</scope>
    <source>
        <strain evidence="3 4">CBS 117206</strain>
    </source>
</reference>
<feature type="transmembrane region" description="Helical" evidence="2">
    <location>
        <begin position="528"/>
        <end position="553"/>
    </location>
</feature>
<dbReference type="EMBL" id="JAQQWP010000004">
    <property type="protein sequence ID" value="KAK8121245.1"/>
    <property type="molecule type" value="Genomic_DNA"/>
</dbReference>
<feature type="transmembrane region" description="Helical" evidence="2">
    <location>
        <begin position="489"/>
        <end position="516"/>
    </location>
</feature>
<comment type="caution">
    <text evidence="3">The sequence shown here is derived from an EMBL/GenBank/DDBJ whole genome shotgun (WGS) entry which is preliminary data.</text>
</comment>
<feature type="transmembrane region" description="Helical" evidence="2">
    <location>
        <begin position="287"/>
        <end position="309"/>
    </location>
</feature>
<keyword evidence="2" id="KW-0472">Membrane</keyword>
<feature type="transmembrane region" description="Helical" evidence="2">
    <location>
        <begin position="106"/>
        <end position="128"/>
    </location>
</feature>
<dbReference type="Proteomes" id="UP001392437">
    <property type="component" value="Unassembled WGS sequence"/>
</dbReference>
<dbReference type="InterPro" id="IPR053018">
    <property type="entry name" value="Elsinochrome_Biosynth-Asso"/>
</dbReference>
<dbReference type="PANTHER" id="PTHR37577:SF1">
    <property type="entry name" value="INTEGRAL MEMBRANE PROTEIN"/>
    <property type="match status" value="1"/>
</dbReference>
<proteinExistence type="predicted"/>
<name>A0AAW0R1X9_9PEZI</name>
<gene>
    <name evidence="3" type="ORF">PG999_005365</name>
</gene>
<organism evidence="3 4">
    <name type="scientific">Apiospora kogelbergensis</name>
    <dbReference type="NCBI Taxonomy" id="1337665"/>
    <lineage>
        <taxon>Eukaryota</taxon>
        <taxon>Fungi</taxon>
        <taxon>Dikarya</taxon>
        <taxon>Ascomycota</taxon>
        <taxon>Pezizomycotina</taxon>
        <taxon>Sordariomycetes</taxon>
        <taxon>Xylariomycetidae</taxon>
        <taxon>Amphisphaeriales</taxon>
        <taxon>Apiosporaceae</taxon>
        <taxon>Apiospora</taxon>
    </lineage>
</organism>
<keyword evidence="2" id="KW-0812">Transmembrane</keyword>
<feature type="transmembrane region" description="Helical" evidence="2">
    <location>
        <begin position="329"/>
        <end position="351"/>
    </location>
</feature>
<feature type="region of interest" description="Disordered" evidence="1">
    <location>
        <begin position="397"/>
        <end position="416"/>
    </location>
</feature>
<evidence type="ECO:0000256" key="2">
    <source>
        <dbReference type="SAM" id="Phobius"/>
    </source>
</evidence>
<keyword evidence="2" id="KW-1133">Transmembrane helix</keyword>
<accession>A0AAW0R1X9</accession>
<evidence type="ECO:0000256" key="1">
    <source>
        <dbReference type="SAM" id="MobiDB-lite"/>
    </source>
</evidence>
<feature type="transmembrane region" description="Helical" evidence="2">
    <location>
        <begin position="171"/>
        <end position="197"/>
    </location>
</feature>